<organism evidence="1 2">
    <name type="scientific">Acetobacter peroxydans</name>
    <dbReference type="NCBI Taxonomy" id="104098"/>
    <lineage>
        <taxon>Bacteria</taxon>
        <taxon>Pseudomonadati</taxon>
        <taxon>Pseudomonadota</taxon>
        <taxon>Alphaproteobacteria</taxon>
        <taxon>Acetobacterales</taxon>
        <taxon>Acetobacteraceae</taxon>
        <taxon>Acetobacter</taxon>
    </lineage>
</organism>
<dbReference type="PANTHER" id="PTHR48100">
    <property type="entry name" value="BROAD-SPECIFICITY PHOSPHATASE YOR283W-RELATED"/>
    <property type="match status" value="1"/>
</dbReference>
<dbReference type="PANTHER" id="PTHR48100:SF1">
    <property type="entry name" value="HISTIDINE PHOSPHATASE FAMILY PROTEIN-RELATED"/>
    <property type="match status" value="1"/>
</dbReference>
<protein>
    <recommendedName>
        <fullName evidence="3">Alpha-ribazole-5'-phosphate phosphatase</fullName>
    </recommendedName>
</protein>
<evidence type="ECO:0008006" key="3">
    <source>
        <dbReference type="Google" id="ProtNLM"/>
    </source>
</evidence>
<reference evidence="1 2" key="1">
    <citation type="submission" date="2019-06" db="EMBL/GenBank/DDBJ databases">
        <title>Whole genome shotgun sequence of Acetobacter peroxydans NBRC 13755.</title>
        <authorList>
            <person name="Hosoyama A."/>
            <person name="Uohara A."/>
            <person name="Ohji S."/>
            <person name="Ichikawa N."/>
        </authorList>
    </citation>
    <scope>NUCLEOTIDE SEQUENCE [LARGE SCALE GENOMIC DNA]</scope>
    <source>
        <strain evidence="1 2">NBRC 13755</strain>
    </source>
</reference>
<dbReference type="RefSeq" id="WP_141375856.1">
    <property type="nucleotide sequence ID" value="NZ_BAPL01000005.1"/>
</dbReference>
<proteinExistence type="predicted"/>
<dbReference type="SMART" id="SM00855">
    <property type="entry name" value="PGAM"/>
    <property type="match status" value="1"/>
</dbReference>
<dbReference type="CDD" id="cd07067">
    <property type="entry name" value="HP_PGM_like"/>
    <property type="match status" value="1"/>
</dbReference>
<keyword evidence="2" id="KW-1185">Reference proteome</keyword>
<comment type="caution">
    <text evidence="1">The sequence shown here is derived from an EMBL/GenBank/DDBJ whole genome shotgun (WGS) entry which is preliminary data.</text>
</comment>
<dbReference type="InterPro" id="IPR050275">
    <property type="entry name" value="PGM_Phosphatase"/>
</dbReference>
<dbReference type="Gene3D" id="3.40.50.1240">
    <property type="entry name" value="Phosphoglycerate mutase-like"/>
    <property type="match status" value="1"/>
</dbReference>
<evidence type="ECO:0000313" key="2">
    <source>
        <dbReference type="Proteomes" id="UP000317730"/>
    </source>
</evidence>
<gene>
    <name evidence="1" type="ORF">APE01nite_13140</name>
</gene>
<dbReference type="GO" id="GO:0005737">
    <property type="term" value="C:cytoplasm"/>
    <property type="evidence" value="ECO:0007669"/>
    <property type="project" value="TreeGrafter"/>
</dbReference>
<dbReference type="GO" id="GO:0016791">
    <property type="term" value="F:phosphatase activity"/>
    <property type="evidence" value="ECO:0007669"/>
    <property type="project" value="TreeGrafter"/>
</dbReference>
<dbReference type="OrthoDB" id="8347407at2"/>
<dbReference type="SUPFAM" id="SSF53254">
    <property type="entry name" value="Phosphoglycerate mutase-like"/>
    <property type="match status" value="1"/>
</dbReference>
<dbReference type="Proteomes" id="UP000317730">
    <property type="component" value="Unassembled WGS sequence"/>
</dbReference>
<accession>A0A4Y3TWK6</accession>
<dbReference type="Pfam" id="PF00300">
    <property type="entry name" value="His_Phos_1"/>
    <property type="match status" value="1"/>
</dbReference>
<name>A0A4Y3TWK6_9PROT</name>
<dbReference type="InterPro" id="IPR029033">
    <property type="entry name" value="His_PPase_superfam"/>
</dbReference>
<dbReference type="EMBL" id="BJMV01000006">
    <property type="protein sequence ID" value="GEB85517.1"/>
    <property type="molecule type" value="Genomic_DNA"/>
</dbReference>
<evidence type="ECO:0000313" key="1">
    <source>
        <dbReference type="EMBL" id="GEB85517.1"/>
    </source>
</evidence>
<sequence length="239" mass="26281">MSDPTLGSETLAGVQDTQEHFLDGPKLEAGITRFWLIRHALVEENARLCMYGSMDVPLCPDSLVAQQPMYRALAARLPEQAHWLVSPLSRTQRTAQAIFDAGYTLADGTLPALKVEPELIEQNLGRWQGLAYERLPDHLSLPPHPFWPVGATDRPPEGESVADVCARVGHLLDRLAAQYARQDVVAIAHGGVIRCALAHALRIHAETALHFSVQNLSVTILERLEAGWRVVTVNELPGV</sequence>
<dbReference type="AlphaFoldDB" id="A0A4Y3TWK6"/>
<dbReference type="InterPro" id="IPR013078">
    <property type="entry name" value="His_Pase_superF_clade-1"/>
</dbReference>